<protein>
    <submittedName>
        <fullName evidence="2">Uncharacterized protein LOC103521604</fullName>
    </submittedName>
</protein>
<dbReference type="PaxDb" id="121845-A0A1S3DND1"/>
<dbReference type="AlphaFoldDB" id="A0A1S3DND1"/>
<reference evidence="2" key="1">
    <citation type="submission" date="2025-08" db="UniProtKB">
        <authorList>
            <consortium name="RefSeq"/>
        </authorList>
    </citation>
    <scope>IDENTIFICATION</scope>
</reference>
<evidence type="ECO:0000313" key="1">
    <source>
        <dbReference type="Proteomes" id="UP000079169"/>
    </source>
</evidence>
<dbReference type="KEGG" id="dci:103521604"/>
<dbReference type="RefSeq" id="XP_008484933.1">
    <property type="nucleotide sequence ID" value="XM_008486711.2"/>
</dbReference>
<proteinExistence type="predicted"/>
<organism evidence="1 2">
    <name type="scientific">Diaphorina citri</name>
    <name type="common">Asian citrus psyllid</name>
    <dbReference type="NCBI Taxonomy" id="121845"/>
    <lineage>
        <taxon>Eukaryota</taxon>
        <taxon>Metazoa</taxon>
        <taxon>Ecdysozoa</taxon>
        <taxon>Arthropoda</taxon>
        <taxon>Hexapoda</taxon>
        <taxon>Insecta</taxon>
        <taxon>Pterygota</taxon>
        <taxon>Neoptera</taxon>
        <taxon>Paraneoptera</taxon>
        <taxon>Hemiptera</taxon>
        <taxon>Sternorrhyncha</taxon>
        <taxon>Psylloidea</taxon>
        <taxon>Psyllidae</taxon>
        <taxon>Diaphorininae</taxon>
        <taxon>Diaphorina</taxon>
    </lineage>
</organism>
<dbReference type="Proteomes" id="UP000079169">
    <property type="component" value="Unplaced"/>
</dbReference>
<gene>
    <name evidence="2" type="primary">LOC103521604</name>
</gene>
<evidence type="ECO:0000313" key="2">
    <source>
        <dbReference type="RefSeq" id="XP_008484933.1"/>
    </source>
</evidence>
<dbReference type="GeneID" id="103521604"/>
<accession>A0A1S3DND1</accession>
<name>A0A1S3DND1_DIACI</name>
<keyword evidence="1" id="KW-1185">Reference proteome</keyword>
<sequence length="338" mass="38504">MTTVNEDFTKNVDKNLAFKDFTTNVDKDLIFNDFTRKVDENLTFKETRTVKKDLTNNFDEALTRNFHRDLTENFNKDFTRSFDKDLTRNFENEFTNNIDKDIGNCLVLRDTCDADISTNQSQSLTELITSAINGTGDPNSFSTIEEVKDIQHIKFSPLEGCSLNSQVTTTEFSPHDYLSLSATRQAVTSSEHAMLPSGPINSEATKDIVLLANNTMRNESMRDLATLLDEECHSTRSVNLALVPSHGKVHREYEDTLDVDKHRGWNRDEMAVYNPERSQDPNSFSTIEEVKDIQHIKFSPLEGCSFNSQVTTTEFSPRDYLMLHRVGEEKANEIEAAN</sequence>